<dbReference type="GO" id="GO:0008270">
    <property type="term" value="F:zinc ion binding"/>
    <property type="evidence" value="ECO:0007669"/>
    <property type="project" value="UniProtKB-KW"/>
</dbReference>
<dbReference type="InterPro" id="IPR016181">
    <property type="entry name" value="Acyl_CoA_acyltransferase"/>
</dbReference>
<keyword evidence="9" id="KW-0804">Transcription</keyword>
<evidence type="ECO:0000256" key="14">
    <source>
        <dbReference type="SAM" id="MobiDB-lite"/>
    </source>
</evidence>
<evidence type="ECO:0000256" key="9">
    <source>
        <dbReference type="ARBA" id="ARBA00023163"/>
    </source>
</evidence>
<dbReference type="PANTHER" id="PTHR45750">
    <property type="entry name" value="GH11602P"/>
    <property type="match status" value="1"/>
</dbReference>
<evidence type="ECO:0000259" key="17">
    <source>
        <dbReference type="PROSITE" id="PS51186"/>
    </source>
</evidence>
<evidence type="ECO:0000256" key="12">
    <source>
        <dbReference type="PROSITE-ProRule" id="PRU00035"/>
    </source>
</evidence>
<dbReference type="PROSITE" id="PS00633">
    <property type="entry name" value="BROMODOMAIN_1"/>
    <property type="match status" value="1"/>
</dbReference>
<keyword evidence="8" id="KW-0010">Activator</keyword>
<dbReference type="InterPro" id="IPR037800">
    <property type="entry name" value="GCN5"/>
</dbReference>
<feature type="domain" description="Bromo" evidence="15">
    <location>
        <begin position="412"/>
        <end position="482"/>
    </location>
</feature>
<keyword evidence="5" id="KW-0156">Chromatin regulator</keyword>
<organism evidence="18 19">
    <name type="scientific">Rhizophagus clarus</name>
    <dbReference type="NCBI Taxonomy" id="94130"/>
    <lineage>
        <taxon>Eukaryota</taxon>
        <taxon>Fungi</taxon>
        <taxon>Fungi incertae sedis</taxon>
        <taxon>Mucoromycota</taxon>
        <taxon>Glomeromycotina</taxon>
        <taxon>Glomeromycetes</taxon>
        <taxon>Glomerales</taxon>
        <taxon>Glomeraceae</taxon>
        <taxon>Rhizophagus</taxon>
    </lineage>
</organism>
<dbReference type="EMBL" id="BLAL01000050">
    <property type="protein sequence ID" value="GES80568.1"/>
    <property type="molecule type" value="Genomic_DNA"/>
</dbReference>
<dbReference type="Pfam" id="PF00583">
    <property type="entry name" value="Acetyltransf_1"/>
    <property type="match status" value="1"/>
</dbReference>
<dbReference type="InterPro" id="IPR000182">
    <property type="entry name" value="GNAT_dom"/>
</dbReference>
<evidence type="ECO:0000256" key="13">
    <source>
        <dbReference type="PROSITE-ProRule" id="PRU00325"/>
    </source>
</evidence>
<comment type="similarity">
    <text evidence="2">Belongs to the acetyltransferase family. GCN5 subfamily.</text>
</comment>
<reference evidence="18" key="1">
    <citation type="submission" date="2019-10" db="EMBL/GenBank/DDBJ databases">
        <title>Conservation and host-specific expression of non-tandemly repeated heterogenous ribosome RNA gene in arbuscular mycorrhizal fungi.</title>
        <authorList>
            <person name="Maeda T."/>
            <person name="Kobayashi Y."/>
            <person name="Nakagawa T."/>
            <person name="Ezawa T."/>
            <person name="Yamaguchi K."/>
            <person name="Bino T."/>
            <person name="Nishimoto Y."/>
            <person name="Shigenobu S."/>
            <person name="Kawaguchi M."/>
        </authorList>
    </citation>
    <scope>NUCLEOTIDE SEQUENCE</scope>
    <source>
        <strain evidence="18">HR1</strain>
    </source>
</reference>
<keyword evidence="10" id="KW-0539">Nucleus</keyword>
<proteinExistence type="inferred from homology"/>
<dbReference type="Proteomes" id="UP000615446">
    <property type="component" value="Unassembled WGS sequence"/>
</dbReference>
<dbReference type="InterPro" id="IPR007527">
    <property type="entry name" value="Znf_SWIM"/>
</dbReference>
<dbReference type="AlphaFoldDB" id="A0A8H3QI37"/>
<keyword evidence="4 18" id="KW-0808">Transferase</keyword>
<accession>A0A8H3QI37</accession>
<dbReference type="PROSITE" id="PS50014">
    <property type="entry name" value="BROMODOMAIN_2"/>
    <property type="match status" value="1"/>
</dbReference>
<evidence type="ECO:0000256" key="6">
    <source>
        <dbReference type="ARBA" id="ARBA00023015"/>
    </source>
</evidence>
<evidence type="ECO:0000313" key="18">
    <source>
        <dbReference type="EMBL" id="GES80568.1"/>
    </source>
</evidence>
<comment type="subcellular location">
    <subcellularLocation>
        <location evidence="1">Nucleus</location>
    </subcellularLocation>
</comment>
<evidence type="ECO:0000256" key="8">
    <source>
        <dbReference type="ARBA" id="ARBA00023159"/>
    </source>
</evidence>
<dbReference type="InterPro" id="IPR036427">
    <property type="entry name" value="Bromodomain-like_sf"/>
</dbReference>
<feature type="region of interest" description="Disordered" evidence="14">
    <location>
        <begin position="504"/>
        <end position="550"/>
    </location>
</feature>
<dbReference type="InterPro" id="IPR018359">
    <property type="entry name" value="Bromodomain_CS"/>
</dbReference>
<evidence type="ECO:0000256" key="3">
    <source>
        <dbReference type="ARBA" id="ARBA00013184"/>
    </source>
</evidence>
<evidence type="ECO:0000256" key="11">
    <source>
        <dbReference type="ARBA" id="ARBA00023315"/>
    </source>
</evidence>
<evidence type="ECO:0000256" key="1">
    <source>
        <dbReference type="ARBA" id="ARBA00004123"/>
    </source>
</evidence>
<dbReference type="GO" id="GO:0010484">
    <property type="term" value="F:histone H3 acetyltransferase activity"/>
    <property type="evidence" value="ECO:0007669"/>
    <property type="project" value="TreeGrafter"/>
</dbReference>
<dbReference type="GO" id="GO:0000123">
    <property type="term" value="C:histone acetyltransferase complex"/>
    <property type="evidence" value="ECO:0007669"/>
    <property type="project" value="TreeGrafter"/>
</dbReference>
<dbReference type="EC" id="2.3.1.48" evidence="3"/>
<dbReference type="Gene3D" id="1.20.920.10">
    <property type="entry name" value="Bromodomain-like"/>
    <property type="match status" value="1"/>
</dbReference>
<gene>
    <name evidence="18" type="ORF">RCL2_000784000</name>
</gene>
<evidence type="ECO:0000256" key="4">
    <source>
        <dbReference type="ARBA" id="ARBA00022679"/>
    </source>
</evidence>
<dbReference type="SUPFAM" id="SSF47370">
    <property type="entry name" value="Bromodomain"/>
    <property type="match status" value="1"/>
</dbReference>
<comment type="caution">
    <text evidence="18">The sequence shown here is derived from an EMBL/GenBank/DDBJ whole genome shotgun (WGS) entry which is preliminary data.</text>
</comment>
<feature type="domain" description="SWIM-type" evidence="16">
    <location>
        <begin position="32"/>
        <end position="79"/>
    </location>
</feature>
<keyword evidence="13" id="KW-0862">Zinc</keyword>
<dbReference type="OrthoDB" id="1937912at2759"/>
<keyword evidence="13" id="KW-0479">Metal-binding</keyword>
<evidence type="ECO:0000256" key="5">
    <source>
        <dbReference type="ARBA" id="ARBA00022853"/>
    </source>
</evidence>
<keyword evidence="6" id="KW-0805">Transcription regulation</keyword>
<name>A0A8H3QI37_9GLOM</name>
<dbReference type="PANTHER" id="PTHR45750:SF3">
    <property type="entry name" value="HISTONE ACETYLTRANSFERASE"/>
    <property type="match status" value="1"/>
</dbReference>
<protein>
    <recommendedName>
        <fullName evidence="3">histone acetyltransferase</fullName>
        <ecNumber evidence="3">2.3.1.48</ecNumber>
    </recommendedName>
</protein>
<evidence type="ECO:0000256" key="7">
    <source>
        <dbReference type="ARBA" id="ARBA00023117"/>
    </source>
</evidence>
<dbReference type="Gene3D" id="3.40.630.30">
    <property type="match status" value="1"/>
</dbReference>
<feature type="compositionally biased region" description="Polar residues" evidence="14">
    <location>
        <begin position="539"/>
        <end position="550"/>
    </location>
</feature>
<dbReference type="GO" id="GO:0005634">
    <property type="term" value="C:nucleus"/>
    <property type="evidence" value="ECO:0007669"/>
    <property type="project" value="UniProtKB-SubCell"/>
</dbReference>
<dbReference type="SMART" id="SM00297">
    <property type="entry name" value="BROMO"/>
    <property type="match status" value="1"/>
</dbReference>
<dbReference type="PROSITE" id="PS50966">
    <property type="entry name" value="ZF_SWIM"/>
    <property type="match status" value="1"/>
</dbReference>
<evidence type="ECO:0000259" key="16">
    <source>
        <dbReference type="PROSITE" id="PS50966"/>
    </source>
</evidence>
<evidence type="ECO:0000256" key="2">
    <source>
        <dbReference type="ARBA" id="ARBA00008607"/>
    </source>
</evidence>
<feature type="domain" description="N-acetyltransferase" evidence="17">
    <location>
        <begin position="177"/>
        <end position="320"/>
    </location>
</feature>
<evidence type="ECO:0000259" key="15">
    <source>
        <dbReference type="PROSITE" id="PS50014"/>
    </source>
</evidence>
<keyword evidence="7 12" id="KW-0103">Bromodomain</keyword>
<keyword evidence="13" id="KW-0863">Zinc-finger</keyword>
<dbReference type="GO" id="GO:0045944">
    <property type="term" value="P:positive regulation of transcription by RNA polymerase II"/>
    <property type="evidence" value="ECO:0007669"/>
    <property type="project" value="TreeGrafter"/>
</dbReference>
<dbReference type="PROSITE" id="PS51186">
    <property type="entry name" value="GNAT"/>
    <property type="match status" value="1"/>
</dbReference>
<keyword evidence="11" id="KW-0012">Acyltransferase</keyword>
<evidence type="ECO:0000313" key="19">
    <source>
        <dbReference type="Proteomes" id="UP000615446"/>
    </source>
</evidence>
<dbReference type="InterPro" id="IPR001487">
    <property type="entry name" value="Bromodomain"/>
</dbReference>
<sequence length="804" mass="92505">MRTNMANSSYPPTHIPIDSLSNYQRHMKIGRYMTCMGESTDSSRDKCSCKGWRPNSANGIGCIDLCICGHKLGLHGNVDDIYGEDFFKLLNIANQIDKYLENQGKLLDFDYVDKFVQKMRDQMASITNVTKEYHHIICHKEPVNEHVDINEINNWDHTFIFKEEREDNIRWKIINNDGTRENLFLLTGVKELISTALPKMPAEYIARVVYNHNHYSLVIIKDPNKVIGGICYRPFIERNFIEIVFFAVHGDHQDNGYGRRLMNRLKHFMRDVVKIKYMLVYADESAIGFFRKIGFTTNITLEKVIWKGYIKDYSKAKLMQSTFIAKINYAKTKEILARQKQAIKEKIAQTIKPPIIHQGLECFKNGAKSIDPMSVPGIKESGWTLELEKRAKESVKYRADYLVMLKIMEDLENHKSAWPFRLPVDPITVPDYYDIIKDPMDFSTVRKYMENNRYLTLKEFAIDVQKIWDNCKYYNTKETYYYKSAETMEKFFMDLLLENVASPNSNSTNNTNNAINNNNGSGSSTTTLPVSFPQPAPRSPSNSTVPTEYSSTNTLTPGVYDILYELVQKRITTFTYLKQAHEGRIHWFNTVCLSKEDLGMVYENVRMKKRTGNFFILGASLAPILDITNPQDYVKALNVMLQEFEYHTNEHAKQKVKMFFRKSKMVKDEDASFQESGEYTYLFVPNIPFDLDYFQTFYTLCDILVDVYNKLLVGTANMLSPTFTESVMKVDTKFKKIIALVAKEIDSLARNTIKEELKSIDPMVMSGSGSSVGSSKNSIISNGSTIIGNEIWDGGWNAINSINS</sequence>
<dbReference type="CDD" id="cd04301">
    <property type="entry name" value="NAT_SF"/>
    <property type="match status" value="1"/>
</dbReference>
<dbReference type="PRINTS" id="PR00503">
    <property type="entry name" value="BROMODOMAIN"/>
</dbReference>
<evidence type="ECO:0000256" key="10">
    <source>
        <dbReference type="ARBA" id="ARBA00023242"/>
    </source>
</evidence>
<dbReference type="SUPFAM" id="SSF55729">
    <property type="entry name" value="Acyl-CoA N-acyltransferases (Nat)"/>
    <property type="match status" value="1"/>
</dbReference>
<feature type="compositionally biased region" description="Low complexity" evidence="14">
    <location>
        <begin position="504"/>
        <end position="527"/>
    </location>
</feature>
<dbReference type="Pfam" id="PF00439">
    <property type="entry name" value="Bromodomain"/>
    <property type="match status" value="1"/>
</dbReference>